<evidence type="ECO:0000313" key="8">
    <source>
        <dbReference type="EMBL" id="KAF6805720.1"/>
    </source>
</evidence>
<dbReference type="PANTHER" id="PTHR44307:SF2">
    <property type="entry name" value="PHOSPHOETHANOLAMINE METHYLTRANSFERASE ISOFORM X1"/>
    <property type="match status" value="1"/>
</dbReference>
<dbReference type="GO" id="GO:0000234">
    <property type="term" value="F:phosphoethanolamine N-methyltransferase activity"/>
    <property type="evidence" value="ECO:0007669"/>
    <property type="project" value="UniProtKB-EC"/>
</dbReference>
<keyword evidence="3" id="KW-0489">Methyltransferase</keyword>
<evidence type="ECO:0000256" key="4">
    <source>
        <dbReference type="ARBA" id="ARBA00022679"/>
    </source>
</evidence>
<dbReference type="Gene3D" id="3.40.50.150">
    <property type="entry name" value="Vaccinia Virus protein VP39"/>
    <property type="match status" value="1"/>
</dbReference>
<protein>
    <recommendedName>
        <fullName evidence="5">phosphoethanolamine N-methyltransferase</fullName>
        <ecNumber evidence="5">2.1.1.103</ecNumber>
    </recommendedName>
</protein>
<comment type="catalytic activity">
    <reaction evidence="7">
        <text>N-methylethanolamine phosphate + S-adenosyl-L-methionine = N,N-dimethylethanolamine phosphate + S-adenosyl-L-homocysteine + H(+)</text>
        <dbReference type="Rhea" id="RHEA:25321"/>
        <dbReference type="ChEBI" id="CHEBI:15378"/>
        <dbReference type="ChEBI" id="CHEBI:57781"/>
        <dbReference type="ChEBI" id="CHEBI:57856"/>
        <dbReference type="ChEBI" id="CHEBI:58641"/>
        <dbReference type="ChEBI" id="CHEBI:59789"/>
        <dbReference type="EC" id="2.1.1.103"/>
    </reaction>
    <physiologicalReaction direction="left-to-right" evidence="7">
        <dbReference type="Rhea" id="RHEA:25322"/>
    </physiologicalReaction>
</comment>
<organism evidence="8 9">
    <name type="scientific">Colletotrichum sojae</name>
    <dbReference type="NCBI Taxonomy" id="2175907"/>
    <lineage>
        <taxon>Eukaryota</taxon>
        <taxon>Fungi</taxon>
        <taxon>Dikarya</taxon>
        <taxon>Ascomycota</taxon>
        <taxon>Pezizomycotina</taxon>
        <taxon>Sordariomycetes</taxon>
        <taxon>Hypocreomycetidae</taxon>
        <taxon>Glomerellales</taxon>
        <taxon>Glomerellaceae</taxon>
        <taxon>Colletotrichum</taxon>
        <taxon>Colletotrichum orchidearum species complex</taxon>
    </lineage>
</organism>
<evidence type="ECO:0000256" key="5">
    <source>
        <dbReference type="ARBA" id="ARBA00035674"/>
    </source>
</evidence>
<dbReference type="InterPro" id="IPR029063">
    <property type="entry name" value="SAM-dependent_MTases_sf"/>
</dbReference>
<dbReference type="EMBL" id="WIGN01000175">
    <property type="protein sequence ID" value="KAF6805720.1"/>
    <property type="molecule type" value="Genomic_DNA"/>
</dbReference>
<dbReference type="CDD" id="cd02440">
    <property type="entry name" value="AdoMet_MTases"/>
    <property type="match status" value="1"/>
</dbReference>
<evidence type="ECO:0000256" key="7">
    <source>
        <dbReference type="ARBA" id="ARBA00047841"/>
    </source>
</evidence>
<reference evidence="8 9" key="1">
    <citation type="journal article" date="2020" name="Phytopathology">
        <title>Genome Sequence Resources of Colletotrichum truncatum, C. plurivorum, C. musicola, and C. sojae: Four Species Pathogenic to Soybean (Glycine max).</title>
        <authorList>
            <person name="Rogerio F."/>
            <person name="Boufleur T.R."/>
            <person name="Ciampi-Guillardi M."/>
            <person name="Sukno S.A."/>
            <person name="Thon M.R."/>
            <person name="Massola Junior N.S."/>
            <person name="Baroncelli R."/>
        </authorList>
    </citation>
    <scope>NUCLEOTIDE SEQUENCE [LARGE SCALE GENOMIC DNA]</scope>
    <source>
        <strain evidence="8 9">LFN0009</strain>
    </source>
</reference>
<evidence type="ECO:0000256" key="6">
    <source>
        <dbReference type="ARBA" id="ARBA00047619"/>
    </source>
</evidence>
<dbReference type="Proteomes" id="UP000652219">
    <property type="component" value="Unassembled WGS sequence"/>
</dbReference>
<proteinExistence type="predicted"/>
<sequence>MSPSANHHAPEASEVPEMNLYKLGRVHRALEGLKEKPAWTAEDTRGFDCMHYLGDEAIENAARELGLRPGDRVLDIGSGFGGTGRYLHRHYGVATTGVELQGDIHEIASVINDRSGAGSGAVSVNGDFLELSPELMGAPVDHIVSFLCILHVAEKQREALFGKASDLLRPGGRVYIEDFFARTTMDEGTLSTLRESVSCPGLPDERGYVEQLERAGFEVLSWVDVSASWAEFVHQRAVKFRRDFAADAELTSFYDAVDEVFSSGQVGGVRIACRKK</sequence>
<evidence type="ECO:0000313" key="9">
    <source>
        <dbReference type="Proteomes" id="UP000652219"/>
    </source>
</evidence>
<comment type="catalytic activity">
    <reaction evidence="6">
        <text>N,N-dimethylethanolamine phosphate + S-adenosyl-L-methionine = phosphocholine + S-adenosyl-L-homocysteine + H(+)</text>
        <dbReference type="Rhea" id="RHEA:25325"/>
        <dbReference type="ChEBI" id="CHEBI:15378"/>
        <dbReference type="ChEBI" id="CHEBI:57856"/>
        <dbReference type="ChEBI" id="CHEBI:58641"/>
        <dbReference type="ChEBI" id="CHEBI:59789"/>
        <dbReference type="ChEBI" id="CHEBI:295975"/>
        <dbReference type="EC" id="2.1.1.103"/>
    </reaction>
    <physiologicalReaction direction="left-to-right" evidence="6">
        <dbReference type="Rhea" id="RHEA:25326"/>
    </physiologicalReaction>
</comment>
<evidence type="ECO:0000256" key="3">
    <source>
        <dbReference type="ARBA" id="ARBA00022603"/>
    </source>
</evidence>
<dbReference type="PANTHER" id="PTHR44307">
    <property type="entry name" value="PHOSPHOETHANOLAMINE METHYLTRANSFERASE"/>
    <property type="match status" value="1"/>
</dbReference>
<comment type="caution">
    <text evidence="8">The sequence shown here is derived from an EMBL/GenBank/DDBJ whole genome shotgun (WGS) entry which is preliminary data.</text>
</comment>
<dbReference type="EC" id="2.1.1.103" evidence="5"/>
<evidence type="ECO:0000256" key="2">
    <source>
        <dbReference type="ARBA" id="ARBA00005189"/>
    </source>
</evidence>
<accession>A0A8H6J386</accession>
<dbReference type="AlphaFoldDB" id="A0A8H6J386"/>
<dbReference type="GO" id="GO:0032259">
    <property type="term" value="P:methylation"/>
    <property type="evidence" value="ECO:0007669"/>
    <property type="project" value="UniProtKB-KW"/>
</dbReference>
<comment type="pathway">
    <text evidence="2">Lipid metabolism.</text>
</comment>
<evidence type="ECO:0000256" key="1">
    <source>
        <dbReference type="ARBA" id="ARBA00004969"/>
    </source>
</evidence>
<dbReference type="SUPFAM" id="SSF53335">
    <property type="entry name" value="S-adenosyl-L-methionine-dependent methyltransferases"/>
    <property type="match status" value="1"/>
</dbReference>
<comment type="pathway">
    <text evidence="1">Phospholipid metabolism; phosphatidylcholine biosynthesis.</text>
</comment>
<keyword evidence="9" id="KW-1185">Reference proteome</keyword>
<gene>
    <name evidence="8" type="ORF">CSOJ01_09288</name>
</gene>
<dbReference type="Pfam" id="PF02353">
    <property type="entry name" value="CMAS"/>
    <property type="match status" value="1"/>
</dbReference>
<keyword evidence="4 8" id="KW-0808">Transferase</keyword>
<name>A0A8H6J386_9PEZI</name>